<dbReference type="InterPro" id="IPR000241">
    <property type="entry name" value="RlmKL-like_Mtase"/>
</dbReference>
<evidence type="ECO:0000313" key="3">
    <source>
        <dbReference type="Proteomes" id="UP001493487"/>
    </source>
</evidence>
<reference evidence="2 3" key="1">
    <citation type="journal article" date="2023" name="Genome Announc.">
        <title>Pan-Genome Analyses of the Genus Cohnella and Proposal of the Novel Species Cohnella silvisoli sp. nov., Isolated from Forest Soil.</title>
        <authorList>
            <person name="Wang C."/>
            <person name="Mao L."/>
            <person name="Bao G."/>
            <person name="Zhu H."/>
        </authorList>
    </citation>
    <scope>NUCLEOTIDE SEQUENCE [LARGE SCALE GENOMIC DNA]</scope>
    <source>
        <strain evidence="2 3">NL03-T5-1</strain>
    </source>
</reference>
<dbReference type="RefSeq" id="WP_232184724.1">
    <property type="nucleotide sequence ID" value="NZ_JAIOAP010000003.1"/>
</dbReference>
<feature type="domain" description="Ribosomal RNA large subunit methyltransferase K/L-like methyltransferase" evidence="1">
    <location>
        <begin position="2"/>
        <end position="100"/>
    </location>
</feature>
<dbReference type="EMBL" id="JASKHM010000004">
    <property type="protein sequence ID" value="MEQ4482538.1"/>
    <property type="molecule type" value="Genomic_DNA"/>
</dbReference>
<dbReference type="PANTHER" id="PTHR14911">
    <property type="entry name" value="THUMP DOMAIN-CONTAINING"/>
    <property type="match status" value="1"/>
</dbReference>
<dbReference type="Proteomes" id="UP001493487">
    <property type="component" value="Unassembled WGS sequence"/>
</dbReference>
<proteinExistence type="predicted"/>
<dbReference type="PANTHER" id="PTHR14911:SF13">
    <property type="entry name" value="TRNA (GUANINE(6)-N2)-METHYLTRANSFERASE THUMP3"/>
    <property type="match status" value="1"/>
</dbReference>
<sequence>MENIGLHDHVKIQHWDARHLPIDSGYVDKMVNNLPFGRQIAADENIAGLYYDVFKEMKRVLKKNGCIYCLTDADAALQTAAERVQFSFSKEMTLSLKGLHPTLFSLKKQ</sequence>
<dbReference type="InterPro" id="IPR029063">
    <property type="entry name" value="SAM-dependent_MTases_sf"/>
</dbReference>
<evidence type="ECO:0000313" key="2">
    <source>
        <dbReference type="EMBL" id="MEQ4482538.1"/>
    </source>
</evidence>
<dbReference type="Gene3D" id="3.40.50.150">
    <property type="entry name" value="Vaccinia Virus protein VP39"/>
    <property type="match status" value="1"/>
</dbReference>
<keyword evidence="3" id="KW-1185">Reference proteome</keyword>
<evidence type="ECO:0000259" key="1">
    <source>
        <dbReference type="Pfam" id="PF01170"/>
    </source>
</evidence>
<comment type="caution">
    <text evidence="2">The sequence shown here is derived from an EMBL/GenBank/DDBJ whole genome shotgun (WGS) entry which is preliminary data.</text>
</comment>
<organism evidence="2 3">
    <name type="scientific">Cohnella silvisoli</name>
    <dbReference type="NCBI Taxonomy" id="2873699"/>
    <lineage>
        <taxon>Bacteria</taxon>
        <taxon>Bacillati</taxon>
        <taxon>Bacillota</taxon>
        <taxon>Bacilli</taxon>
        <taxon>Bacillales</taxon>
        <taxon>Paenibacillaceae</taxon>
        <taxon>Cohnella</taxon>
    </lineage>
</organism>
<dbReference type="Pfam" id="PF01170">
    <property type="entry name" value="UPF0020"/>
    <property type="match status" value="1"/>
</dbReference>
<gene>
    <name evidence="2" type="ORF">QJS35_09045</name>
</gene>
<protein>
    <recommendedName>
        <fullName evidence="1">Ribosomal RNA large subunit methyltransferase K/L-like methyltransferase domain-containing protein</fullName>
    </recommendedName>
</protein>
<name>A0ABV1KR87_9BACL</name>
<accession>A0ABV1KR87</accession>
<dbReference type="SUPFAM" id="SSF53335">
    <property type="entry name" value="S-adenosyl-L-methionine-dependent methyltransferases"/>
    <property type="match status" value="1"/>
</dbReference>